<dbReference type="InterPro" id="IPR004268">
    <property type="entry name" value="MurJ"/>
</dbReference>
<accession>A0A1G8JQS7</accession>
<dbReference type="PANTHER" id="PTHR47019">
    <property type="entry name" value="LIPID II FLIPPASE MURJ"/>
    <property type="match status" value="1"/>
</dbReference>
<keyword evidence="8 9" id="KW-0813">Transport</keyword>
<feature type="transmembrane region" description="Helical" evidence="8">
    <location>
        <begin position="86"/>
        <end position="107"/>
    </location>
</feature>
<feature type="transmembrane region" description="Helical" evidence="8">
    <location>
        <begin position="303"/>
        <end position="325"/>
    </location>
</feature>
<dbReference type="RefSeq" id="WP_031577200.1">
    <property type="nucleotide sequence ID" value="NZ_FNDZ01000002.1"/>
</dbReference>
<dbReference type="GO" id="GO:0005886">
    <property type="term" value="C:plasma membrane"/>
    <property type="evidence" value="ECO:0007669"/>
    <property type="project" value="UniProtKB-SubCell"/>
</dbReference>
<gene>
    <name evidence="8" type="primary">murJ</name>
    <name evidence="10" type="ORF">SAMN05421804_10281</name>
</gene>
<evidence type="ECO:0000256" key="4">
    <source>
        <dbReference type="ARBA" id="ARBA00022960"/>
    </source>
</evidence>
<evidence type="ECO:0000256" key="2">
    <source>
        <dbReference type="ARBA" id="ARBA00022475"/>
    </source>
</evidence>
<sequence length="506" mass="55823">MKKNIAIIILITLFTKALGFVREIVLTYFFGATAISDVYLIAQTIPTTLFALVGTGLATTFIPIFSKVETEEGEESALRFSSNVMNLVLVICSVLILIVLIFTPQVVKVFARGFRGETLSLAVTFTRISIFGIYFTSLVYILNAYLQLKDEFIIPALISLPMNLVLIMFYAAASRFGNILLGYGLFFSILIQFVFILPSVMKNRFKYYALLSHKNRYVREMLILAVPVIIGTSVNQLNVLVDKNIASTIIEGGISALNYADRLSGLVYGLFVIPIITVIFPTISKMVVEHNEEGMNKVVNESLVSMGLLIIPASVGAMVLARPIVEFLFLRGEFDVQAAVLTSQALFYYAISMLAYGVRDVFTRVFYASNDTKTPTINGVVGVVTNIVLNLILSRFMGIAGLALATSISAIFTAVLLYRSLKKKSMELSFKSSLMKMIKITGAALLMGALAKFSYPVFLSKAGSSLGLIFSIVVAGALYLLLIWLFKIEEVEKLKDIVKNKLKNRK</sequence>
<keyword evidence="3 8" id="KW-0812">Transmembrane</keyword>
<comment type="similarity">
    <text evidence="8 9">Belongs to the MurJ/MviN family.</text>
</comment>
<comment type="pathway">
    <text evidence="8">Cell wall biogenesis; peptidoglycan biosynthesis.</text>
</comment>
<feature type="transmembrane region" description="Helical" evidence="8">
    <location>
        <begin position="265"/>
        <end position="283"/>
    </location>
</feature>
<comment type="function">
    <text evidence="8 9">Involved in peptidoglycan biosynthesis. Transports lipid-linked peptidoglycan precursors from the inner to the outer leaflet of the cytoplasmic membrane.</text>
</comment>
<organism evidence="10 11">
    <name type="scientific">Proteiniclasticum ruminis</name>
    <dbReference type="NCBI Taxonomy" id="398199"/>
    <lineage>
        <taxon>Bacteria</taxon>
        <taxon>Bacillati</taxon>
        <taxon>Bacillota</taxon>
        <taxon>Clostridia</taxon>
        <taxon>Eubacteriales</taxon>
        <taxon>Clostridiaceae</taxon>
        <taxon>Proteiniclasticum</taxon>
    </lineage>
</organism>
<feature type="transmembrane region" description="Helical" evidence="8">
    <location>
        <begin position="399"/>
        <end position="418"/>
    </location>
</feature>
<feature type="transmembrane region" description="Helical" evidence="8">
    <location>
        <begin position="464"/>
        <end position="486"/>
    </location>
</feature>
<evidence type="ECO:0000256" key="3">
    <source>
        <dbReference type="ARBA" id="ARBA00022692"/>
    </source>
</evidence>
<feature type="transmembrane region" description="Helical" evidence="8">
    <location>
        <begin position="345"/>
        <end position="362"/>
    </location>
</feature>
<keyword evidence="8 9" id="KW-0961">Cell wall biogenesis/degradation</keyword>
<proteinExistence type="inferred from homology"/>
<feature type="transmembrane region" description="Helical" evidence="8">
    <location>
        <begin position="221"/>
        <end position="241"/>
    </location>
</feature>
<protein>
    <recommendedName>
        <fullName evidence="8">Probable lipid II flippase MurJ</fullName>
    </recommendedName>
</protein>
<dbReference type="PRINTS" id="PR01806">
    <property type="entry name" value="VIRFACTRMVIN"/>
</dbReference>
<comment type="subcellular location">
    <subcellularLocation>
        <location evidence="1 8">Cell membrane</location>
        <topology evidence="1 8">Multi-pass membrane protein</topology>
    </subcellularLocation>
</comment>
<evidence type="ECO:0000256" key="1">
    <source>
        <dbReference type="ARBA" id="ARBA00004651"/>
    </source>
</evidence>
<dbReference type="NCBIfam" id="TIGR01695">
    <property type="entry name" value="murJ_mviN"/>
    <property type="match status" value="1"/>
</dbReference>
<dbReference type="CDD" id="cd13123">
    <property type="entry name" value="MATE_MurJ_like"/>
    <property type="match status" value="1"/>
</dbReference>
<dbReference type="InterPro" id="IPR051050">
    <property type="entry name" value="Lipid_II_flippase_MurJ/MviN"/>
</dbReference>
<feature type="transmembrane region" description="Helical" evidence="8">
    <location>
        <begin position="43"/>
        <end position="65"/>
    </location>
</feature>
<dbReference type="UniPathway" id="UPA00219"/>
<dbReference type="HAMAP" id="MF_02078">
    <property type="entry name" value="MurJ_MviN"/>
    <property type="match status" value="1"/>
</dbReference>
<evidence type="ECO:0000256" key="7">
    <source>
        <dbReference type="ARBA" id="ARBA00023136"/>
    </source>
</evidence>
<keyword evidence="6 8" id="KW-1133">Transmembrane helix</keyword>
<evidence type="ECO:0000256" key="8">
    <source>
        <dbReference type="HAMAP-Rule" id="MF_02078"/>
    </source>
</evidence>
<dbReference type="AlphaFoldDB" id="A0A1G8JQS7"/>
<keyword evidence="2 8" id="KW-1003">Cell membrane</keyword>
<keyword evidence="5 8" id="KW-0573">Peptidoglycan synthesis</keyword>
<keyword evidence="4 8" id="KW-0133">Cell shape</keyword>
<dbReference type="PANTHER" id="PTHR47019:SF1">
    <property type="entry name" value="LIPID II FLIPPASE MURJ"/>
    <property type="match status" value="1"/>
</dbReference>
<evidence type="ECO:0000313" key="10">
    <source>
        <dbReference type="EMBL" id="SDI33461.1"/>
    </source>
</evidence>
<feature type="transmembrane region" description="Helical" evidence="8">
    <location>
        <begin position="438"/>
        <end position="458"/>
    </location>
</feature>
<feature type="transmembrane region" description="Helical" evidence="8">
    <location>
        <begin position="179"/>
        <end position="200"/>
    </location>
</feature>
<evidence type="ECO:0000256" key="9">
    <source>
        <dbReference type="PIRNR" id="PIRNR002869"/>
    </source>
</evidence>
<reference evidence="10 11" key="1">
    <citation type="submission" date="2016-10" db="EMBL/GenBank/DDBJ databases">
        <authorList>
            <person name="de Groot N.N."/>
        </authorList>
    </citation>
    <scope>NUCLEOTIDE SEQUENCE [LARGE SCALE GENOMIC DNA]</scope>
    <source>
        <strain evidence="10 11">CGMCC 1.5058</strain>
    </source>
</reference>
<name>A0A1G8JQS7_9CLOT</name>
<feature type="transmembrane region" description="Helical" evidence="8">
    <location>
        <begin position="152"/>
        <end position="173"/>
    </location>
</feature>
<dbReference type="GO" id="GO:0071555">
    <property type="term" value="P:cell wall organization"/>
    <property type="evidence" value="ECO:0007669"/>
    <property type="project" value="UniProtKB-UniRule"/>
</dbReference>
<dbReference type="PIRSF" id="PIRSF002869">
    <property type="entry name" value="MviN"/>
    <property type="match status" value="1"/>
</dbReference>
<dbReference type="GO" id="GO:0015648">
    <property type="term" value="F:lipid-linked peptidoglycan transporter activity"/>
    <property type="evidence" value="ECO:0007669"/>
    <property type="project" value="UniProtKB-UniRule"/>
</dbReference>
<dbReference type="Pfam" id="PF03023">
    <property type="entry name" value="MurJ"/>
    <property type="match status" value="1"/>
</dbReference>
<dbReference type="Proteomes" id="UP000183255">
    <property type="component" value="Unassembled WGS sequence"/>
</dbReference>
<evidence type="ECO:0000256" key="6">
    <source>
        <dbReference type="ARBA" id="ARBA00022989"/>
    </source>
</evidence>
<dbReference type="GO" id="GO:0034204">
    <property type="term" value="P:lipid translocation"/>
    <property type="evidence" value="ECO:0007669"/>
    <property type="project" value="TreeGrafter"/>
</dbReference>
<keyword evidence="7 8" id="KW-0472">Membrane</keyword>
<dbReference type="GO" id="GO:0009252">
    <property type="term" value="P:peptidoglycan biosynthetic process"/>
    <property type="evidence" value="ECO:0007669"/>
    <property type="project" value="UniProtKB-UniRule"/>
</dbReference>
<dbReference type="GO" id="GO:0008360">
    <property type="term" value="P:regulation of cell shape"/>
    <property type="evidence" value="ECO:0007669"/>
    <property type="project" value="UniProtKB-UniRule"/>
</dbReference>
<feature type="transmembrane region" description="Helical" evidence="8">
    <location>
        <begin position="374"/>
        <end position="393"/>
    </location>
</feature>
<evidence type="ECO:0000256" key="5">
    <source>
        <dbReference type="ARBA" id="ARBA00022984"/>
    </source>
</evidence>
<dbReference type="EMBL" id="FNDZ01000002">
    <property type="protein sequence ID" value="SDI33461.1"/>
    <property type="molecule type" value="Genomic_DNA"/>
</dbReference>
<feature type="transmembrane region" description="Helical" evidence="8">
    <location>
        <begin position="119"/>
        <end position="140"/>
    </location>
</feature>
<evidence type="ECO:0000313" key="11">
    <source>
        <dbReference type="Proteomes" id="UP000183255"/>
    </source>
</evidence>